<keyword evidence="2" id="KW-1185">Reference proteome</keyword>
<dbReference type="Proteomes" id="UP000032679">
    <property type="component" value="Unassembled WGS sequence"/>
</dbReference>
<evidence type="ECO:0000313" key="2">
    <source>
        <dbReference type="Proteomes" id="UP000032679"/>
    </source>
</evidence>
<dbReference type="EMBL" id="BALE01000048">
    <property type="protein sequence ID" value="GAN55421.1"/>
    <property type="molecule type" value="Genomic_DNA"/>
</dbReference>
<proteinExistence type="predicted"/>
<protein>
    <submittedName>
        <fullName evidence="1">Uncharacterized protein</fullName>
    </submittedName>
</protein>
<accession>A0A0D6MPR0</accession>
<name>A0A0D6MPR0_9PROT</name>
<comment type="caution">
    <text evidence="1">The sequence shown here is derived from an EMBL/GenBank/DDBJ whole genome shotgun (WGS) entry which is preliminary data.</text>
</comment>
<dbReference type="AlphaFoldDB" id="A0A0D6MPR0"/>
<gene>
    <name evidence="1" type="ORF">Tasa_048_046</name>
</gene>
<sequence>MCATYADMSNSDSAFPIAAIMLEGRIRLFAASPLPFAIAWTEGSLLSAWLECELAWKDDARTECGLRRPDTGLLLTIVPDTRNHDAHFSANILQGWEYIAFVPPSAEQQSFLEERYALLQRSLTSEAK</sequence>
<evidence type="ECO:0000313" key="1">
    <source>
        <dbReference type="EMBL" id="GAN55421.1"/>
    </source>
</evidence>
<reference evidence="1 2" key="1">
    <citation type="submission" date="2012-10" db="EMBL/GenBank/DDBJ databases">
        <title>Genome sequencing of Tanticharoenia sakaeratensis NBRC 103193.</title>
        <authorList>
            <person name="Azuma Y."/>
            <person name="Hadano H."/>
            <person name="Hirakawa H."/>
            <person name="Matsushita K."/>
        </authorList>
    </citation>
    <scope>NUCLEOTIDE SEQUENCE [LARGE SCALE GENOMIC DNA]</scope>
    <source>
        <strain evidence="1 2">NBRC 103193</strain>
    </source>
</reference>
<organism evidence="1 2">
    <name type="scientific">Tanticharoenia sakaeratensis NBRC 103193</name>
    <dbReference type="NCBI Taxonomy" id="1231623"/>
    <lineage>
        <taxon>Bacteria</taxon>
        <taxon>Pseudomonadati</taxon>
        <taxon>Pseudomonadota</taxon>
        <taxon>Alphaproteobacteria</taxon>
        <taxon>Acetobacterales</taxon>
        <taxon>Acetobacteraceae</taxon>
        <taxon>Tanticharoenia</taxon>
    </lineage>
</organism>